<keyword evidence="2" id="KW-1185">Reference proteome</keyword>
<dbReference type="InterPro" id="IPR019647">
    <property type="entry name" value="PhoP_reg_network_YrbL"/>
</dbReference>
<sequence length="194" mass="22467">MLILKDNIGSGRHRRCYQHPSDNRKCIKTLYNPDDGGLKEVQRETAYYLKKTESIQACRAIPNYYGTVQTNLGPGYVFDLVTDYDGTISKSLDFYIRHKRIPLSVIEAKLAELHNMLIEHGISTMTLKEYNVLVRKTAPRECSLVVIDNIGEAEFVPLTSYFRFLHRRKINRSIQRFKQRLGKIIRTVDASEAR</sequence>
<dbReference type="RefSeq" id="WP_342321018.1">
    <property type="nucleotide sequence ID" value="NZ_CP151800.1"/>
</dbReference>
<accession>A0ABZ3B563</accession>
<protein>
    <submittedName>
        <fullName evidence="1">YrbL family protein</fullName>
    </submittedName>
</protein>
<name>A0ABZ3B563_9ENTR</name>
<evidence type="ECO:0000313" key="1">
    <source>
        <dbReference type="EMBL" id="WZV96618.1"/>
    </source>
</evidence>
<proteinExistence type="predicted"/>
<evidence type="ECO:0000313" key="2">
    <source>
        <dbReference type="Proteomes" id="UP001466893"/>
    </source>
</evidence>
<dbReference type="Proteomes" id="UP001466893">
    <property type="component" value="Chromosome"/>
</dbReference>
<gene>
    <name evidence="1" type="ORF">AAEY27_13075</name>
</gene>
<reference evidence="1 2" key="1">
    <citation type="submission" date="2024-04" db="EMBL/GenBank/DDBJ databases">
        <title>Kosakonia calanthae sp. nov., a halophilic bacterium isolated from leaves of Calanthe tiplacata.</title>
        <authorList>
            <person name="Wu P."/>
        </authorList>
    </citation>
    <scope>NUCLEOTIDE SEQUENCE [LARGE SCALE GENOMIC DNA]</scope>
    <source>
        <strain evidence="1 2">BYX6</strain>
    </source>
</reference>
<organism evidence="1 2">
    <name type="scientific">Kosakonia calanthes</name>
    <dbReference type="NCBI Taxonomy" id="3139408"/>
    <lineage>
        <taxon>Bacteria</taxon>
        <taxon>Pseudomonadati</taxon>
        <taxon>Pseudomonadota</taxon>
        <taxon>Gammaproteobacteria</taxon>
        <taxon>Enterobacterales</taxon>
        <taxon>Enterobacteriaceae</taxon>
        <taxon>Kosakonia</taxon>
    </lineage>
</organism>
<dbReference type="EMBL" id="CP151800">
    <property type="protein sequence ID" value="WZV96618.1"/>
    <property type="molecule type" value="Genomic_DNA"/>
</dbReference>
<dbReference type="Pfam" id="PF10707">
    <property type="entry name" value="YrbL-PhoP_reg"/>
    <property type="match status" value="1"/>
</dbReference>